<dbReference type="OrthoDB" id="288703at2759"/>
<dbReference type="AlphaFoldDB" id="A0A093QJG6"/>
<feature type="non-terminal residue" evidence="2">
    <location>
        <position position="1"/>
    </location>
</feature>
<dbReference type="EMBL" id="KL758842">
    <property type="protein sequence ID" value="KFW88706.1"/>
    <property type="molecule type" value="Genomic_DNA"/>
</dbReference>
<feature type="non-terminal residue" evidence="2">
    <location>
        <position position="41"/>
    </location>
</feature>
<reference evidence="2 3" key="1">
    <citation type="submission" date="2014-06" db="EMBL/GenBank/DDBJ databases">
        <title>Genome evolution of avian class.</title>
        <authorList>
            <person name="Zhang G."/>
            <person name="Li C."/>
        </authorList>
    </citation>
    <scope>NUCLEOTIDE SEQUENCE [LARGE SCALE GENOMIC DNA]</scope>
    <source>
        <strain evidence="2">BGI_N305</strain>
    </source>
</reference>
<gene>
    <name evidence="2" type="ORF">N305_00312</name>
</gene>
<evidence type="ECO:0000313" key="3">
    <source>
        <dbReference type="Proteomes" id="UP000053258"/>
    </source>
</evidence>
<feature type="domain" description="SYO1-like TPR repeats" evidence="1">
    <location>
        <begin position="2"/>
        <end position="35"/>
    </location>
</feature>
<dbReference type="InterPro" id="IPR057990">
    <property type="entry name" value="TPR_SYO1"/>
</dbReference>
<accession>A0A093QJG6</accession>
<name>A0A093QJG6_9PASS</name>
<dbReference type="Pfam" id="PF25567">
    <property type="entry name" value="TPR_SYO1"/>
    <property type="match status" value="1"/>
</dbReference>
<evidence type="ECO:0000313" key="2">
    <source>
        <dbReference type="EMBL" id="KFW88706.1"/>
    </source>
</evidence>
<dbReference type="Proteomes" id="UP000053258">
    <property type="component" value="Unassembled WGS sequence"/>
</dbReference>
<proteinExistence type="predicted"/>
<protein>
    <submittedName>
        <fullName evidence="2">HEAT repeat-containing protein 3</fullName>
    </submittedName>
</protein>
<organism evidence="2 3">
    <name type="scientific">Manacus vitellinus</name>
    <name type="common">golden-collared manakin</name>
    <dbReference type="NCBI Taxonomy" id="328815"/>
    <lineage>
        <taxon>Eukaryota</taxon>
        <taxon>Metazoa</taxon>
        <taxon>Chordata</taxon>
        <taxon>Craniata</taxon>
        <taxon>Vertebrata</taxon>
        <taxon>Euteleostomi</taxon>
        <taxon>Archelosauria</taxon>
        <taxon>Archosauria</taxon>
        <taxon>Dinosauria</taxon>
        <taxon>Saurischia</taxon>
        <taxon>Theropoda</taxon>
        <taxon>Coelurosauria</taxon>
        <taxon>Aves</taxon>
        <taxon>Neognathae</taxon>
        <taxon>Neoaves</taxon>
        <taxon>Telluraves</taxon>
        <taxon>Australaves</taxon>
        <taxon>Passeriformes</taxon>
        <taxon>Pipridae</taxon>
        <taxon>Manacus</taxon>
    </lineage>
</organism>
<keyword evidence="3" id="KW-1185">Reference proteome</keyword>
<evidence type="ECO:0000259" key="1">
    <source>
        <dbReference type="Pfam" id="PF25567"/>
    </source>
</evidence>
<sequence>LQMRKEGKGQCSTDQLCVLDNVRMNLRRFIAYQETLGKTPT</sequence>